<gene>
    <name evidence="1" type="ORF">LCGC14_2677820</name>
</gene>
<name>A0A0F8ZM99_9ZZZZ</name>
<comment type="caution">
    <text evidence="1">The sequence shown here is derived from an EMBL/GenBank/DDBJ whole genome shotgun (WGS) entry which is preliminary data.</text>
</comment>
<reference evidence="1" key="1">
    <citation type="journal article" date="2015" name="Nature">
        <title>Complex archaea that bridge the gap between prokaryotes and eukaryotes.</title>
        <authorList>
            <person name="Spang A."/>
            <person name="Saw J.H."/>
            <person name="Jorgensen S.L."/>
            <person name="Zaremba-Niedzwiedzka K."/>
            <person name="Martijn J."/>
            <person name="Lind A.E."/>
            <person name="van Eijk R."/>
            <person name="Schleper C."/>
            <person name="Guy L."/>
            <person name="Ettema T.J."/>
        </authorList>
    </citation>
    <scope>NUCLEOTIDE SEQUENCE</scope>
</reference>
<protein>
    <submittedName>
        <fullName evidence="1">Uncharacterized protein</fullName>
    </submittedName>
</protein>
<sequence>MPDNLTWETFKTSLPEPHRIPVSLIFDLKHMEKAVAWRVALKERNEELIRRTKP</sequence>
<dbReference type="AlphaFoldDB" id="A0A0F8ZM99"/>
<evidence type="ECO:0000313" key="1">
    <source>
        <dbReference type="EMBL" id="KKK94937.1"/>
    </source>
</evidence>
<proteinExistence type="predicted"/>
<organism evidence="1">
    <name type="scientific">marine sediment metagenome</name>
    <dbReference type="NCBI Taxonomy" id="412755"/>
    <lineage>
        <taxon>unclassified sequences</taxon>
        <taxon>metagenomes</taxon>
        <taxon>ecological metagenomes</taxon>
    </lineage>
</organism>
<accession>A0A0F8ZM99</accession>
<dbReference type="EMBL" id="LAZR01047131">
    <property type="protein sequence ID" value="KKK94937.1"/>
    <property type="molecule type" value="Genomic_DNA"/>
</dbReference>